<feature type="transmembrane region" description="Helical" evidence="1">
    <location>
        <begin position="44"/>
        <end position="65"/>
    </location>
</feature>
<evidence type="ECO:0000313" key="2">
    <source>
        <dbReference type="EMBL" id="BCJ42172.1"/>
    </source>
</evidence>
<keyword evidence="1" id="KW-0812">Transmembrane</keyword>
<keyword evidence="1" id="KW-1133">Transmembrane helix</keyword>
<reference evidence="2 3" key="1">
    <citation type="submission" date="2020-08" db="EMBL/GenBank/DDBJ databases">
        <title>Whole genome shotgun sequence of Actinoplanes ianthinogenes NBRC 13996.</title>
        <authorList>
            <person name="Komaki H."/>
            <person name="Tamura T."/>
        </authorList>
    </citation>
    <scope>NUCLEOTIDE SEQUENCE [LARGE SCALE GENOMIC DNA]</scope>
    <source>
        <strain evidence="2 3">NBRC 13996</strain>
    </source>
</reference>
<dbReference type="EMBL" id="AP023356">
    <property type="protein sequence ID" value="BCJ42172.1"/>
    <property type="molecule type" value="Genomic_DNA"/>
</dbReference>
<name>A0ABM7LSC8_9ACTN</name>
<keyword evidence="1" id="KW-0472">Membrane</keyword>
<gene>
    <name evidence="2" type="ORF">Aiant_28290</name>
</gene>
<sequence length="111" mass="11341">MTDTSKQLRAGLGLLWRSAVLVAVMAGLVWVGENTAGDCGRGDGAAGGWAVAALLGLVTCPVLLVTGLRRARRTGTWPGVLLGWTAGLLLVGLLLAVEVLHVRGLPSGCLV</sequence>
<feature type="transmembrane region" description="Helical" evidence="1">
    <location>
        <begin position="77"/>
        <end position="97"/>
    </location>
</feature>
<dbReference type="RefSeq" id="WP_189334292.1">
    <property type="nucleotide sequence ID" value="NZ_AP023356.1"/>
</dbReference>
<dbReference type="Proteomes" id="UP000676967">
    <property type="component" value="Chromosome"/>
</dbReference>
<proteinExistence type="predicted"/>
<feature type="transmembrane region" description="Helical" evidence="1">
    <location>
        <begin position="12"/>
        <end position="32"/>
    </location>
</feature>
<organism evidence="2 3">
    <name type="scientific">Actinoplanes ianthinogenes</name>
    <dbReference type="NCBI Taxonomy" id="122358"/>
    <lineage>
        <taxon>Bacteria</taxon>
        <taxon>Bacillati</taxon>
        <taxon>Actinomycetota</taxon>
        <taxon>Actinomycetes</taxon>
        <taxon>Micromonosporales</taxon>
        <taxon>Micromonosporaceae</taxon>
        <taxon>Actinoplanes</taxon>
    </lineage>
</organism>
<evidence type="ECO:0000313" key="3">
    <source>
        <dbReference type="Proteomes" id="UP000676967"/>
    </source>
</evidence>
<protein>
    <submittedName>
        <fullName evidence="2">Uncharacterized protein</fullName>
    </submittedName>
</protein>
<evidence type="ECO:0000256" key="1">
    <source>
        <dbReference type="SAM" id="Phobius"/>
    </source>
</evidence>
<accession>A0ABM7LSC8</accession>
<keyword evidence="3" id="KW-1185">Reference proteome</keyword>